<dbReference type="EMBL" id="CP019070">
    <property type="protein sequence ID" value="APW66305.1"/>
    <property type="molecule type" value="Genomic_DNA"/>
</dbReference>
<name>A0A1P8KP29_9BACT</name>
<keyword evidence="6" id="KW-1185">Reference proteome</keyword>
<evidence type="ECO:0000259" key="4">
    <source>
        <dbReference type="SMART" id="SM00382"/>
    </source>
</evidence>
<comment type="similarity">
    <text evidence="1">Belongs to the GSP E family.</text>
</comment>
<reference evidence="5 6" key="1">
    <citation type="submission" date="2017-01" db="EMBL/GenBank/DDBJ databases">
        <title>Genome sequencing of Arcobacter sp. LPB0137.</title>
        <authorList>
            <person name="Lee G.-W."/>
            <person name="Yi H."/>
        </authorList>
    </citation>
    <scope>NUCLEOTIDE SEQUENCE [LARGE SCALE GENOMIC DNA]</scope>
    <source>
        <strain evidence="5 6">LPB0137</strain>
    </source>
</reference>
<dbReference type="InterPro" id="IPR001482">
    <property type="entry name" value="T2SS/T4SS_dom"/>
</dbReference>
<evidence type="ECO:0000256" key="2">
    <source>
        <dbReference type="ARBA" id="ARBA00022741"/>
    </source>
</evidence>
<evidence type="ECO:0000256" key="3">
    <source>
        <dbReference type="ARBA" id="ARBA00022840"/>
    </source>
</evidence>
<sequence>MNNILIDYKLFKTYDKEYFLKNKIVPICENDISLDFFVCKESKLLNINNDFNKVLKFKQISTNELLFLLSFLDIKMTLFELSCKAIDKINSNDKHIENFIECLINFSIITRASDIHIEEFNDLVLFRFRVDGKLKIFFSFNIELLKIISSYIKLIANLDITQTRLPQDGRFSIKVESEVFDFRLSTMPTSQSESLVIRILDKKNINKSIEDLGLSSDVFLTLKKALKLTQGLLLITGPTGAGKTTTLYSILQELNSDEKKIITVEDPIEYKIDSISQIAVNSKVGLSFEVILKNILRQDPDIIFIGEIRDKFSLDIALQASLTGHLVLASIHSNNAVETISRLMDLNADPFLISSTLKLILAQRLVLNYCKYCEAKGCEKCNYTKYYDRSCIAEVLNIDENISSMIFKKEDINKIKQYLKTINFKTIMDDGKMKVSLNITSMDEVFKVVNY</sequence>
<dbReference type="InterPro" id="IPR027417">
    <property type="entry name" value="P-loop_NTPase"/>
</dbReference>
<dbReference type="RefSeq" id="WP_076087922.1">
    <property type="nucleotide sequence ID" value="NZ_CP019070.1"/>
</dbReference>
<accession>A0A1P8KP29</accession>
<feature type="domain" description="AAA+ ATPase" evidence="4">
    <location>
        <begin position="229"/>
        <end position="371"/>
    </location>
</feature>
<dbReference type="Proteomes" id="UP000186074">
    <property type="component" value="Chromosome"/>
</dbReference>
<dbReference type="PANTHER" id="PTHR30258:SF29">
    <property type="entry name" value="MSHA PILUS ASSEMBLY ATPASE MSHE"/>
    <property type="match status" value="1"/>
</dbReference>
<dbReference type="Gene3D" id="3.40.50.300">
    <property type="entry name" value="P-loop containing nucleotide triphosphate hydrolases"/>
    <property type="match status" value="1"/>
</dbReference>
<dbReference type="InterPro" id="IPR003593">
    <property type="entry name" value="AAA+_ATPase"/>
</dbReference>
<keyword evidence="3" id="KW-0067">ATP-binding</keyword>
<dbReference type="GO" id="GO:0016887">
    <property type="term" value="F:ATP hydrolysis activity"/>
    <property type="evidence" value="ECO:0007669"/>
    <property type="project" value="TreeGrafter"/>
</dbReference>
<evidence type="ECO:0000313" key="6">
    <source>
        <dbReference type="Proteomes" id="UP000186074"/>
    </source>
</evidence>
<dbReference type="OrthoDB" id="9805147at2"/>
<dbReference type="GO" id="GO:0005886">
    <property type="term" value="C:plasma membrane"/>
    <property type="evidence" value="ECO:0007669"/>
    <property type="project" value="TreeGrafter"/>
</dbReference>
<keyword evidence="2" id="KW-0547">Nucleotide-binding</keyword>
<evidence type="ECO:0000313" key="5">
    <source>
        <dbReference type="EMBL" id="APW66305.1"/>
    </source>
</evidence>
<dbReference type="AlphaFoldDB" id="A0A1P8KP29"/>
<gene>
    <name evidence="5" type="ORF">LPB137_10830</name>
</gene>
<dbReference type="Gene3D" id="3.30.450.90">
    <property type="match status" value="1"/>
</dbReference>
<protein>
    <submittedName>
        <fullName evidence="5">Transformation system protein</fullName>
    </submittedName>
</protein>
<evidence type="ECO:0000256" key="1">
    <source>
        <dbReference type="ARBA" id="ARBA00006611"/>
    </source>
</evidence>
<dbReference type="KEGG" id="alp:LPB137_10830"/>
<dbReference type="SUPFAM" id="SSF52540">
    <property type="entry name" value="P-loop containing nucleoside triphosphate hydrolases"/>
    <property type="match status" value="1"/>
</dbReference>
<organism evidence="5 6">
    <name type="scientific">Poseidonibacter parvus</name>
    <dbReference type="NCBI Taxonomy" id="1850254"/>
    <lineage>
        <taxon>Bacteria</taxon>
        <taxon>Pseudomonadati</taxon>
        <taxon>Campylobacterota</taxon>
        <taxon>Epsilonproteobacteria</taxon>
        <taxon>Campylobacterales</taxon>
        <taxon>Arcobacteraceae</taxon>
        <taxon>Poseidonibacter</taxon>
    </lineage>
</organism>
<dbReference type="GO" id="GO:0005524">
    <property type="term" value="F:ATP binding"/>
    <property type="evidence" value="ECO:0007669"/>
    <property type="project" value="UniProtKB-KW"/>
</dbReference>
<dbReference type="STRING" id="1850254.LPB137_10830"/>
<dbReference type="Pfam" id="PF00437">
    <property type="entry name" value="T2SSE"/>
    <property type="match status" value="1"/>
</dbReference>
<dbReference type="PANTHER" id="PTHR30258">
    <property type="entry name" value="TYPE II SECRETION SYSTEM PROTEIN GSPE-RELATED"/>
    <property type="match status" value="1"/>
</dbReference>
<dbReference type="CDD" id="cd01129">
    <property type="entry name" value="PulE-GspE-like"/>
    <property type="match status" value="1"/>
</dbReference>
<dbReference type="SMART" id="SM00382">
    <property type="entry name" value="AAA"/>
    <property type="match status" value="1"/>
</dbReference>
<proteinExistence type="inferred from homology"/>